<dbReference type="Pfam" id="PF01472">
    <property type="entry name" value="PUA"/>
    <property type="match status" value="1"/>
</dbReference>
<keyword evidence="1 2" id="KW-0963">Cytoplasm</keyword>
<dbReference type="PIRSF" id="PIRSF005067">
    <property type="entry name" value="Tma_RNA-bind_prd"/>
    <property type="match status" value="1"/>
</dbReference>
<gene>
    <name evidence="4" type="ORF">IV203_021080</name>
</gene>
<name>A0A9K3PDM0_9STRA</name>
<proteinExistence type="predicted"/>
<dbReference type="PROSITE" id="PS50890">
    <property type="entry name" value="PUA"/>
    <property type="match status" value="1"/>
</dbReference>
<dbReference type="PANTHER" id="PTHR22798:SF0">
    <property type="entry name" value="MALIGNANT T-CELL-AMPLIFIED SEQUENCE 1"/>
    <property type="match status" value="1"/>
</dbReference>
<evidence type="ECO:0000259" key="3">
    <source>
        <dbReference type="SMART" id="SM00359"/>
    </source>
</evidence>
<sequence>MFKSFDPSKISTSTQVKASVQRGIRAQVAEANPKITEEQLDALLPKKPPLVQYKVGPHMMLYCRRVEHDDGSSPTDEPIFFQHRDGPMLPTLRVVHKYPMIEFTSVTVDKGAIPFLLGGANCMAPGLTKPGQSYMPPDGEEKDEQGFDKPALEKGDAVVIRAEGKEHAIGVGVMAMSSIEVREKNKGIGIELAHYLGDGLFQADEL</sequence>
<protein>
    <submittedName>
        <fullName evidence="4">PUA domain containing protein</fullName>
    </submittedName>
</protein>
<dbReference type="NCBIfam" id="TIGR00451">
    <property type="entry name" value="unchar_dom_2"/>
    <property type="match status" value="1"/>
</dbReference>
<dbReference type="CDD" id="cd11609">
    <property type="entry name" value="MCT1_N"/>
    <property type="match status" value="1"/>
</dbReference>
<dbReference type="InterPro" id="IPR004521">
    <property type="entry name" value="Uncharacterised_CHP00451"/>
</dbReference>
<dbReference type="Proteomes" id="UP000693970">
    <property type="component" value="Unassembled WGS sequence"/>
</dbReference>
<dbReference type="PANTHER" id="PTHR22798">
    <property type="entry name" value="MCT-1 PROTEIN"/>
    <property type="match status" value="1"/>
</dbReference>
<keyword evidence="5" id="KW-1185">Reference proteome</keyword>
<evidence type="ECO:0000313" key="5">
    <source>
        <dbReference type="Proteomes" id="UP000693970"/>
    </source>
</evidence>
<dbReference type="InterPro" id="IPR041366">
    <property type="entry name" value="Pre-PUA"/>
</dbReference>
<dbReference type="SMART" id="SM00359">
    <property type="entry name" value="PUA"/>
    <property type="match status" value="1"/>
</dbReference>
<accession>A0A9K3PDM0</accession>
<dbReference type="InterPro" id="IPR016437">
    <property type="entry name" value="MCT-1/Tma20"/>
</dbReference>
<evidence type="ECO:0000313" key="4">
    <source>
        <dbReference type="EMBL" id="KAG7343135.1"/>
    </source>
</evidence>
<organism evidence="4 5">
    <name type="scientific">Nitzschia inconspicua</name>
    <dbReference type="NCBI Taxonomy" id="303405"/>
    <lineage>
        <taxon>Eukaryota</taxon>
        <taxon>Sar</taxon>
        <taxon>Stramenopiles</taxon>
        <taxon>Ochrophyta</taxon>
        <taxon>Bacillariophyta</taxon>
        <taxon>Bacillariophyceae</taxon>
        <taxon>Bacillariophycidae</taxon>
        <taxon>Bacillariales</taxon>
        <taxon>Bacillariaceae</taxon>
        <taxon>Nitzschia</taxon>
    </lineage>
</organism>
<reference evidence="4" key="2">
    <citation type="submission" date="2021-04" db="EMBL/GenBank/DDBJ databases">
        <authorList>
            <person name="Podell S."/>
        </authorList>
    </citation>
    <scope>NUCLEOTIDE SEQUENCE</scope>
    <source>
        <strain evidence="4">Hildebrandi</strain>
    </source>
</reference>
<comment type="caution">
    <text evidence="4">The sequence shown here is derived from an EMBL/GenBank/DDBJ whole genome shotgun (WGS) entry which is preliminary data.</text>
</comment>
<dbReference type="OrthoDB" id="10249667at2759"/>
<comment type="subcellular location">
    <subcellularLocation>
        <location evidence="2">Cytoplasm</location>
    </subcellularLocation>
</comment>
<dbReference type="EMBL" id="JAGRRH010000024">
    <property type="protein sequence ID" value="KAG7343135.1"/>
    <property type="molecule type" value="Genomic_DNA"/>
</dbReference>
<dbReference type="GO" id="GO:0003723">
    <property type="term" value="F:RNA binding"/>
    <property type="evidence" value="ECO:0007669"/>
    <property type="project" value="InterPro"/>
</dbReference>
<reference evidence="4" key="1">
    <citation type="journal article" date="2021" name="Sci. Rep.">
        <title>Diploid genomic architecture of Nitzschia inconspicua, an elite biomass production diatom.</title>
        <authorList>
            <person name="Oliver A."/>
            <person name="Podell S."/>
            <person name="Pinowska A."/>
            <person name="Traller J.C."/>
            <person name="Smith S.R."/>
            <person name="McClure R."/>
            <person name="Beliaev A."/>
            <person name="Bohutskyi P."/>
            <person name="Hill E.A."/>
            <person name="Rabines A."/>
            <person name="Zheng H."/>
            <person name="Allen L.Z."/>
            <person name="Kuo A."/>
            <person name="Grigoriev I.V."/>
            <person name="Allen A.E."/>
            <person name="Hazlebeck D."/>
            <person name="Allen E.E."/>
        </authorList>
    </citation>
    <scope>NUCLEOTIDE SEQUENCE</scope>
    <source>
        <strain evidence="4">Hildebrandi</strain>
    </source>
</reference>
<evidence type="ECO:0000256" key="2">
    <source>
        <dbReference type="PIRNR" id="PIRNR005067"/>
    </source>
</evidence>
<feature type="domain" description="PUA" evidence="3">
    <location>
        <begin position="104"/>
        <end position="197"/>
    </location>
</feature>
<dbReference type="Pfam" id="PF17832">
    <property type="entry name" value="Pre-PUA"/>
    <property type="match status" value="1"/>
</dbReference>
<dbReference type="CDD" id="cd21155">
    <property type="entry name" value="PUA_MCTS-1-like"/>
    <property type="match status" value="1"/>
</dbReference>
<evidence type="ECO:0000256" key="1">
    <source>
        <dbReference type="ARBA" id="ARBA00022490"/>
    </source>
</evidence>
<dbReference type="GO" id="GO:0001731">
    <property type="term" value="P:formation of translation preinitiation complex"/>
    <property type="evidence" value="ECO:0007669"/>
    <property type="project" value="TreeGrafter"/>
</dbReference>
<dbReference type="AlphaFoldDB" id="A0A9K3PDM0"/>
<dbReference type="InterPro" id="IPR002478">
    <property type="entry name" value="PUA"/>
</dbReference>